<protein>
    <recommendedName>
        <fullName evidence="4">Alpha/beta-Hydrolases superfamily protein</fullName>
    </recommendedName>
</protein>
<dbReference type="Gene3D" id="3.40.50.1820">
    <property type="entry name" value="alpha/beta hydrolase"/>
    <property type="match status" value="1"/>
</dbReference>
<proteinExistence type="predicted"/>
<reference evidence="2" key="1">
    <citation type="submission" date="2020-06" db="EMBL/GenBank/DDBJ databases">
        <title>WGS assembly of Ceratodon purpureus strain R40.</title>
        <authorList>
            <person name="Carey S.B."/>
            <person name="Jenkins J."/>
            <person name="Shu S."/>
            <person name="Lovell J.T."/>
            <person name="Sreedasyam A."/>
            <person name="Maumus F."/>
            <person name="Tiley G.P."/>
            <person name="Fernandez-Pozo N."/>
            <person name="Barry K."/>
            <person name="Chen C."/>
            <person name="Wang M."/>
            <person name="Lipzen A."/>
            <person name="Daum C."/>
            <person name="Saski C.A."/>
            <person name="Payton A.C."/>
            <person name="Mcbreen J.C."/>
            <person name="Conrad R.E."/>
            <person name="Kollar L.M."/>
            <person name="Olsson S."/>
            <person name="Huttunen S."/>
            <person name="Landis J.B."/>
            <person name="Wickett N.J."/>
            <person name="Johnson M.G."/>
            <person name="Rensing S.A."/>
            <person name="Grimwood J."/>
            <person name="Schmutz J."/>
            <person name="Mcdaniel S.F."/>
        </authorList>
    </citation>
    <scope>NUCLEOTIDE SEQUENCE</scope>
    <source>
        <strain evidence="2">R40</strain>
    </source>
</reference>
<name>A0A8T0HZL2_CERPU</name>
<dbReference type="Proteomes" id="UP000822688">
    <property type="component" value="Chromosome 5"/>
</dbReference>
<feature type="region of interest" description="Disordered" evidence="1">
    <location>
        <begin position="1"/>
        <end position="52"/>
    </location>
</feature>
<dbReference type="InterPro" id="IPR029058">
    <property type="entry name" value="AB_hydrolase_fold"/>
</dbReference>
<dbReference type="EMBL" id="CM026425">
    <property type="protein sequence ID" value="KAG0576604.1"/>
    <property type="molecule type" value="Genomic_DNA"/>
</dbReference>
<dbReference type="PANTHER" id="PTHR31934">
    <property type="entry name" value="ALPHA/BETA-HYDROLASES SUPERFAMILY PROTEIN"/>
    <property type="match status" value="1"/>
</dbReference>
<dbReference type="SUPFAM" id="SSF53474">
    <property type="entry name" value="alpha/beta-Hydrolases"/>
    <property type="match status" value="1"/>
</dbReference>
<evidence type="ECO:0000313" key="2">
    <source>
        <dbReference type="EMBL" id="KAG0576604.1"/>
    </source>
</evidence>
<accession>A0A8T0HZL2</accession>
<gene>
    <name evidence="2" type="ORF">KC19_5G093200</name>
</gene>
<comment type="caution">
    <text evidence="2">The sequence shown here is derived from an EMBL/GenBank/DDBJ whole genome shotgun (WGS) entry which is preliminary data.</text>
</comment>
<sequence>MTSNSSYGTFSGVHRRSSSEGGQFVLQMEDMNASAPQPPRPHQPREHDDLQVSPRRGLGIDAWCLPPIPVINEAAARFAESASNLGRQIAKVVEETVAPLPPSPSFSNGSNGLNNDSERFLLDFIDSPNVAATSPRVAADAVAESSSILSNLGVEQAQAIFASTSKSMVAMGQQILSGPPAAWHGLVTRVQTTLRGSADDIGWLQKMPNALPVEDDTAGFLRALEIISHGVHILPNSVTYLLIPGLFSNHGPLYFVDTKKYFLKLGLSCHIAKIHSEAAVEKNATEIKDHILELYWGSQKKIVLLGHSKGGVDAAAACSMFWDELKDKVVGLALIQSPYGGSPVAADILREGQIADFETRRIMEMLVSKVLKGDLQALLDLTYEKRREFLAKYTYPSDLPTICFHTEASRAPGWVATMSHIAHADVVANMKLPVAFPLAAAMAICALHLEIRYGEKSDGLVTRKDAEVPGSIVVRPEKKLDHGWMVYSPVSRDPLEPDAAQMCEALVTLLLNHDKWKRPQTPVTPQAEAVVSDAQQHAETVVSPS</sequence>
<organism evidence="2 3">
    <name type="scientific">Ceratodon purpureus</name>
    <name type="common">Fire moss</name>
    <name type="synonym">Dicranum purpureum</name>
    <dbReference type="NCBI Taxonomy" id="3225"/>
    <lineage>
        <taxon>Eukaryota</taxon>
        <taxon>Viridiplantae</taxon>
        <taxon>Streptophyta</taxon>
        <taxon>Embryophyta</taxon>
        <taxon>Bryophyta</taxon>
        <taxon>Bryophytina</taxon>
        <taxon>Bryopsida</taxon>
        <taxon>Dicranidae</taxon>
        <taxon>Pseudoditrichales</taxon>
        <taxon>Ditrichaceae</taxon>
        <taxon>Ceratodon</taxon>
    </lineage>
</organism>
<keyword evidence="3" id="KW-1185">Reference proteome</keyword>
<dbReference type="AlphaFoldDB" id="A0A8T0HZL2"/>
<evidence type="ECO:0008006" key="4">
    <source>
        <dbReference type="Google" id="ProtNLM"/>
    </source>
</evidence>
<evidence type="ECO:0000313" key="3">
    <source>
        <dbReference type="Proteomes" id="UP000822688"/>
    </source>
</evidence>
<evidence type="ECO:0000256" key="1">
    <source>
        <dbReference type="SAM" id="MobiDB-lite"/>
    </source>
</evidence>
<feature type="region of interest" description="Disordered" evidence="1">
    <location>
        <begin position="521"/>
        <end position="545"/>
    </location>
</feature>
<dbReference type="PANTHER" id="PTHR31934:SF5">
    <property type="entry name" value="OS05G0557900 PROTEIN"/>
    <property type="match status" value="1"/>
</dbReference>
<feature type="compositionally biased region" description="Polar residues" evidence="1">
    <location>
        <begin position="533"/>
        <end position="545"/>
    </location>
</feature>